<protein>
    <recommendedName>
        <fullName evidence="1">Endonuclease/exonuclease/phosphatase domain-containing protein</fullName>
    </recommendedName>
</protein>
<reference evidence="2" key="1">
    <citation type="submission" date="2020-05" db="EMBL/GenBank/DDBJ databases">
        <title>WGS assembly of Panicum virgatum.</title>
        <authorList>
            <person name="Lovell J.T."/>
            <person name="Jenkins J."/>
            <person name="Shu S."/>
            <person name="Juenger T.E."/>
            <person name="Schmutz J."/>
        </authorList>
    </citation>
    <scope>NUCLEOTIDE SEQUENCE</scope>
    <source>
        <strain evidence="2">AP13</strain>
    </source>
</reference>
<feature type="non-terminal residue" evidence="2">
    <location>
        <position position="231"/>
    </location>
</feature>
<proteinExistence type="predicted"/>
<evidence type="ECO:0000259" key="1">
    <source>
        <dbReference type="Pfam" id="PF03372"/>
    </source>
</evidence>
<dbReference type="InterPro" id="IPR005135">
    <property type="entry name" value="Endo/exonuclease/phosphatase"/>
</dbReference>
<dbReference type="EMBL" id="CM029053">
    <property type="protein sequence ID" value="KAG2548738.1"/>
    <property type="molecule type" value="Genomic_DNA"/>
</dbReference>
<feature type="domain" description="Endonuclease/exonuclease/phosphatase" evidence="1">
    <location>
        <begin position="5"/>
        <end position="225"/>
    </location>
</feature>
<dbReference type="Pfam" id="PF03372">
    <property type="entry name" value="Exo_endo_phos"/>
    <property type="match status" value="1"/>
</dbReference>
<sequence>MKILFWNIRGLGAAGRRKQLVELCQQHNPQCICLQETIRHSFRPRELDNFARGFPFFWSWIPPDGHSGGLLIGASKDLVEVEVEDHGVFYQSLHLRNSEDDAAWMLINVYGPVQDDRKPEFLQELQDKIKSTPLQLIVGGDFNLVRRIEDKSSSNVNHRLMDAFNEFVEIAELRELCRGSSRYTWTNKQLAPVQSVLDRVFVSNSWEDMFPLVRVQTLLRIGSDHNPLLVD</sequence>
<dbReference type="PANTHER" id="PTHR33710:SF71">
    <property type="entry name" value="ENDONUCLEASE_EXONUCLEASE_PHOSPHATASE DOMAIN-CONTAINING PROTEIN"/>
    <property type="match status" value="1"/>
</dbReference>
<dbReference type="InterPro" id="IPR036691">
    <property type="entry name" value="Endo/exonu/phosph_ase_sf"/>
</dbReference>
<dbReference type="GO" id="GO:0003824">
    <property type="term" value="F:catalytic activity"/>
    <property type="evidence" value="ECO:0007669"/>
    <property type="project" value="InterPro"/>
</dbReference>
<organism evidence="2 3">
    <name type="scientific">Panicum virgatum</name>
    <name type="common">Blackwell switchgrass</name>
    <dbReference type="NCBI Taxonomy" id="38727"/>
    <lineage>
        <taxon>Eukaryota</taxon>
        <taxon>Viridiplantae</taxon>
        <taxon>Streptophyta</taxon>
        <taxon>Embryophyta</taxon>
        <taxon>Tracheophyta</taxon>
        <taxon>Spermatophyta</taxon>
        <taxon>Magnoliopsida</taxon>
        <taxon>Liliopsida</taxon>
        <taxon>Poales</taxon>
        <taxon>Poaceae</taxon>
        <taxon>PACMAD clade</taxon>
        <taxon>Panicoideae</taxon>
        <taxon>Panicodae</taxon>
        <taxon>Paniceae</taxon>
        <taxon>Panicinae</taxon>
        <taxon>Panicum</taxon>
        <taxon>Panicum sect. Hiantes</taxon>
    </lineage>
</organism>
<name>A0A8T0NIM0_PANVG</name>
<dbReference type="PANTHER" id="PTHR33710">
    <property type="entry name" value="BNAC02G09200D PROTEIN"/>
    <property type="match status" value="1"/>
</dbReference>
<dbReference type="Proteomes" id="UP000823388">
    <property type="component" value="Chromosome 9K"/>
</dbReference>
<comment type="caution">
    <text evidence="2">The sequence shown here is derived from an EMBL/GenBank/DDBJ whole genome shotgun (WGS) entry which is preliminary data.</text>
</comment>
<evidence type="ECO:0000313" key="2">
    <source>
        <dbReference type="EMBL" id="KAG2548738.1"/>
    </source>
</evidence>
<dbReference type="SUPFAM" id="SSF56219">
    <property type="entry name" value="DNase I-like"/>
    <property type="match status" value="1"/>
</dbReference>
<dbReference type="Gene3D" id="3.60.10.10">
    <property type="entry name" value="Endonuclease/exonuclease/phosphatase"/>
    <property type="match status" value="1"/>
</dbReference>
<keyword evidence="3" id="KW-1185">Reference proteome</keyword>
<dbReference type="AlphaFoldDB" id="A0A8T0NIM0"/>
<gene>
    <name evidence="2" type="ORF">PVAP13_9KG218570</name>
</gene>
<evidence type="ECO:0000313" key="3">
    <source>
        <dbReference type="Proteomes" id="UP000823388"/>
    </source>
</evidence>
<accession>A0A8T0NIM0</accession>